<evidence type="ECO:0000256" key="1">
    <source>
        <dbReference type="SAM" id="MobiDB-lite"/>
    </source>
</evidence>
<accession>A0AAN7SEP1</accession>
<protein>
    <submittedName>
        <fullName evidence="2">Uncharacterized protein</fullName>
    </submittedName>
</protein>
<name>A0AAN7SEP1_9EURO</name>
<dbReference type="AlphaFoldDB" id="A0AAN7SEP1"/>
<dbReference type="EMBL" id="JAVRRJ010000014">
    <property type="protein sequence ID" value="KAK5080489.1"/>
    <property type="molecule type" value="Genomic_DNA"/>
</dbReference>
<sequence length="197" mass="21443">MSASVPPQSSYGGLPRSTKDPLSANDADTEDPSEIFESFRLALDNPCWKVLPAALRAYNIQADWRQYALYIVYEEKHLALFKDKDREEKKPTFMLRKLANGIGGNVSMTSAGGTAKLGGQARGDVGLQSSDGVGQYRLGFRLMKLELETLVPCSTVSTMSKAVSDVIYVVNVRAFDQVGPSLVKGLLDREAGVPPKL</sequence>
<keyword evidence="3" id="KW-1185">Reference proteome</keyword>
<dbReference type="Proteomes" id="UP001309876">
    <property type="component" value="Unassembled WGS sequence"/>
</dbReference>
<feature type="compositionally biased region" description="Polar residues" evidence="1">
    <location>
        <begin position="1"/>
        <end position="11"/>
    </location>
</feature>
<evidence type="ECO:0000313" key="3">
    <source>
        <dbReference type="Proteomes" id="UP001309876"/>
    </source>
</evidence>
<organism evidence="2 3">
    <name type="scientific">Lithohypha guttulata</name>
    <dbReference type="NCBI Taxonomy" id="1690604"/>
    <lineage>
        <taxon>Eukaryota</taxon>
        <taxon>Fungi</taxon>
        <taxon>Dikarya</taxon>
        <taxon>Ascomycota</taxon>
        <taxon>Pezizomycotina</taxon>
        <taxon>Eurotiomycetes</taxon>
        <taxon>Chaetothyriomycetidae</taxon>
        <taxon>Chaetothyriales</taxon>
        <taxon>Trichomeriaceae</taxon>
        <taxon>Lithohypha</taxon>
    </lineage>
</organism>
<gene>
    <name evidence="2" type="ORF">LTR05_008600</name>
</gene>
<reference evidence="2 3" key="1">
    <citation type="submission" date="2023-08" db="EMBL/GenBank/DDBJ databases">
        <title>Black Yeasts Isolated from many extreme environments.</title>
        <authorList>
            <person name="Coleine C."/>
            <person name="Stajich J.E."/>
            <person name="Selbmann L."/>
        </authorList>
    </citation>
    <scope>NUCLEOTIDE SEQUENCE [LARGE SCALE GENOMIC DNA]</scope>
    <source>
        <strain evidence="2 3">CCFEE 5910</strain>
    </source>
</reference>
<feature type="region of interest" description="Disordered" evidence="1">
    <location>
        <begin position="1"/>
        <end position="30"/>
    </location>
</feature>
<evidence type="ECO:0000313" key="2">
    <source>
        <dbReference type="EMBL" id="KAK5080489.1"/>
    </source>
</evidence>
<comment type="caution">
    <text evidence="2">The sequence shown here is derived from an EMBL/GenBank/DDBJ whole genome shotgun (WGS) entry which is preliminary data.</text>
</comment>
<proteinExistence type="predicted"/>